<dbReference type="Proteomes" id="UP000007015">
    <property type="component" value="Chromosome 4"/>
</dbReference>
<gene>
    <name evidence="3" type="ORF">OsI_15131</name>
</gene>
<evidence type="ECO:0000259" key="2">
    <source>
        <dbReference type="Pfam" id="PF12776"/>
    </source>
</evidence>
<protein>
    <recommendedName>
        <fullName evidence="2">Myb/SANT-like domain-containing protein</fullName>
    </recommendedName>
</protein>
<name>B8ARK0_ORYSI</name>
<evidence type="ECO:0000256" key="1">
    <source>
        <dbReference type="SAM" id="MobiDB-lite"/>
    </source>
</evidence>
<feature type="region of interest" description="Disordered" evidence="1">
    <location>
        <begin position="457"/>
        <end position="488"/>
    </location>
</feature>
<proteinExistence type="predicted"/>
<dbReference type="Pfam" id="PF12776">
    <property type="entry name" value="Myb_DNA-bind_3"/>
    <property type="match status" value="1"/>
</dbReference>
<feature type="domain" description="Myb/SANT-like" evidence="2">
    <location>
        <begin position="297"/>
        <end position="391"/>
    </location>
</feature>
<evidence type="ECO:0000313" key="4">
    <source>
        <dbReference type="Proteomes" id="UP000007015"/>
    </source>
</evidence>
<organism evidence="3 4">
    <name type="scientific">Oryza sativa subsp. indica</name>
    <name type="common">Rice</name>
    <dbReference type="NCBI Taxonomy" id="39946"/>
    <lineage>
        <taxon>Eukaryota</taxon>
        <taxon>Viridiplantae</taxon>
        <taxon>Streptophyta</taxon>
        <taxon>Embryophyta</taxon>
        <taxon>Tracheophyta</taxon>
        <taxon>Spermatophyta</taxon>
        <taxon>Magnoliopsida</taxon>
        <taxon>Liliopsida</taxon>
        <taxon>Poales</taxon>
        <taxon>Poaceae</taxon>
        <taxon>BOP clade</taxon>
        <taxon>Oryzoideae</taxon>
        <taxon>Oryzeae</taxon>
        <taxon>Oryzinae</taxon>
        <taxon>Oryza</taxon>
        <taxon>Oryza sativa</taxon>
    </lineage>
</organism>
<feature type="region of interest" description="Disordered" evidence="1">
    <location>
        <begin position="605"/>
        <end position="655"/>
    </location>
</feature>
<dbReference type="PANTHER" id="PTHR47069:SF11">
    <property type="entry name" value="OS04G0275550 PROTEIN"/>
    <property type="match status" value="1"/>
</dbReference>
<dbReference type="Gramene" id="BGIOSGA016024-TA">
    <property type="protein sequence ID" value="BGIOSGA016024-PA"/>
    <property type="gene ID" value="BGIOSGA016024"/>
</dbReference>
<dbReference type="EMBL" id="CM000129">
    <property type="protein sequence ID" value="EEC76901.1"/>
    <property type="molecule type" value="Genomic_DNA"/>
</dbReference>
<feature type="compositionally biased region" description="Low complexity" evidence="1">
    <location>
        <begin position="470"/>
        <end position="481"/>
    </location>
</feature>
<feature type="compositionally biased region" description="Gly residues" evidence="1">
    <location>
        <begin position="628"/>
        <end position="639"/>
    </location>
</feature>
<keyword evidence="4" id="KW-1185">Reference proteome</keyword>
<dbReference type="HOGENOM" id="CLU_404070_0_0_1"/>
<dbReference type="InterPro" id="IPR024752">
    <property type="entry name" value="Myb/SANT-like_dom"/>
</dbReference>
<feature type="compositionally biased region" description="Acidic residues" evidence="1">
    <location>
        <begin position="615"/>
        <end position="627"/>
    </location>
</feature>
<dbReference type="PANTHER" id="PTHR47069">
    <property type="match status" value="1"/>
</dbReference>
<reference evidence="3 4" key="1">
    <citation type="journal article" date="2005" name="PLoS Biol.">
        <title>The genomes of Oryza sativa: a history of duplications.</title>
        <authorList>
            <person name="Yu J."/>
            <person name="Wang J."/>
            <person name="Lin W."/>
            <person name="Li S."/>
            <person name="Li H."/>
            <person name="Zhou J."/>
            <person name="Ni P."/>
            <person name="Dong W."/>
            <person name="Hu S."/>
            <person name="Zeng C."/>
            <person name="Zhang J."/>
            <person name="Zhang Y."/>
            <person name="Li R."/>
            <person name="Xu Z."/>
            <person name="Li S."/>
            <person name="Li X."/>
            <person name="Zheng H."/>
            <person name="Cong L."/>
            <person name="Lin L."/>
            <person name="Yin J."/>
            <person name="Geng J."/>
            <person name="Li G."/>
            <person name="Shi J."/>
            <person name="Liu J."/>
            <person name="Lv H."/>
            <person name="Li J."/>
            <person name="Wang J."/>
            <person name="Deng Y."/>
            <person name="Ran L."/>
            <person name="Shi X."/>
            <person name="Wang X."/>
            <person name="Wu Q."/>
            <person name="Li C."/>
            <person name="Ren X."/>
            <person name="Wang J."/>
            <person name="Wang X."/>
            <person name="Li D."/>
            <person name="Liu D."/>
            <person name="Zhang X."/>
            <person name="Ji Z."/>
            <person name="Zhao W."/>
            <person name="Sun Y."/>
            <person name="Zhang Z."/>
            <person name="Bao J."/>
            <person name="Han Y."/>
            <person name="Dong L."/>
            <person name="Ji J."/>
            <person name="Chen P."/>
            <person name="Wu S."/>
            <person name="Liu J."/>
            <person name="Xiao Y."/>
            <person name="Bu D."/>
            <person name="Tan J."/>
            <person name="Yang L."/>
            <person name="Ye C."/>
            <person name="Zhang J."/>
            <person name="Xu J."/>
            <person name="Zhou Y."/>
            <person name="Yu Y."/>
            <person name="Zhang B."/>
            <person name="Zhuang S."/>
            <person name="Wei H."/>
            <person name="Liu B."/>
            <person name="Lei M."/>
            <person name="Yu H."/>
            <person name="Li Y."/>
            <person name="Xu H."/>
            <person name="Wei S."/>
            <person name="He X."/>
            <person name="Fang L."/>
            <person name="Zhang Z."/>
            <person name="Zhang Y."/>
            <person name="Huang X."/>
            <person name="Su Z."/>
            <person name="Tong W."/>
            <person name="Li J."/>
            <person name="Tong Z."/>
            <person name="Li S."/>
            <person name="Ye J."/>
            <person name="Wang L."/>
            <person name="Fang L."/>
            <person name="Lei T."/>
            <person name="Chen C."/>
            <person name="Chen H."/>
            <person name="Xu Z."/>
            <person name="Li H."/>
            <person name="Huang H."/>
            <person name="Zhang F."/>
            <person name="Xu H."/>
            <person name="Li N."/>
            <person name="Zhao C."/>
            <person name="Li S."/>
            <person name="Dong L."/>
            <person name="Huang Y."/>
            <person name="Li L."/>
            <person name="Xi Y."/>
            <person name="Qi Q."/>
            <person name="Li W."/>
            <person name="Zhang B."/>
            <person name="Hu W."/>
            <person name="Zhang Y."/>
            <person name="Tian X."/>
            <person name="Jiao Y."/>
            <person name="Liang X."/>
            <person name="Jin J."/>
            <person name="Gao L."/>
            <person name="Zheng W."/>
            <person name="Hao B."/>
            <person name="Liu S."/>
            <person name="Wang W."/>
            <person name="Yuan L."/>
            <person name="Cao M."/>
            <person name="McDermott J."/>
            <person name="Samudrala R."/>
            <person name="Wang J."/>
            <person name="Wong G.K."/>
            <person name="Yang H."/>
        </authorList>
    </citation>
    <scope>NUCLEOTIDE SEQUENCE [LARGE SCALE GENOMIC DNA]</scope>
    <source>
        <strain evidence="4">cv. 93-11</strain>
    </source>
</reference>
<dbReference type="AlphaFoldDB" id="B8ARK0"/>
<dbReference type="STRING" id="39946.B8ARK0"/>
<accession>B8ARK0</accession>
<sequence>MDTDVMVTVVTRVRWPSTFPSGPDTLLPIGFRSELNFPQKLACCVLPFIVPSRTPHHHCCMSKLELTYCPKYTAVPSPLFFLLAPLHRIAQRTSRGRLQEYEDRRSSNLESWQQAQRAVVVCIIFVVASPGKPGRPRAWHRLLGLKRKHPQAHFGVVHQRRRKVPFAGASALRAEGRHQLPYSGIAAAIAETGHLRSRAAQLKGIWRPCIAIAERGPALYKGMAGFFTSLCSDAAYTATTEEDVQAVARTVIRIALKFPEAICQLVRQLTPGNVAAALDWDLLDSDHLRKMAAGHTTWNEAELQAFLEACMKEIEARTITSTCPNRQGYANLEVKMYQKAQKVVNRTQLKNFWDTCRRHFQTWCWLESMATGLGRCPFTGNILASPEWWTRMDQMRRGARAFRNGPLLFTPENHTVFRGRVCTLNRSGVPVSLRAISAAPQQAEILDIEDLTEQALQEPEEQTPRHGKRTLTGGTSSGSSSKRSRGSYASGALNRLANLRIQSNESRARHEELKQAKSARACMELLKADGVSSRDPIYHMALRVFRDGFLREFFLDDCPTPEGRLYFIQSQYQDMAQYQPLPPPGFGGYLQSAPPGIVVGEGSGYAAEAERAGAGDDEDGADDDGEGVGDNKGGQGGHGKGGDDDSDDGNGGAAGYGGSGYGGALYGGVPGSYDLSGYAMF</sequence>
<evidence type="ECO:0000313" key="3">
    <source>
        <dbReference type="EMBL" id="EEC76901.1"/>
    </source>
</evidence>